<reference evidence="1 2" key="1">
    <citation type="journal article" date="2019" name="Sci. Rep.">
        <title>Nanopore sequencing improves the draft genome of the human pathogenic amoeba Naegleria fowleri.</title>
        <authorList>
            <person name="Liechti N."/>
            <person name="Schurch N."/>
            <person name="Bruggmann R."/>
            <person name="Wittwer M."/>
        </authorList>
    </citation>
    <scope>NUCLEOTIDE SEQUENCE [LARGE SCALE GENOMIC DNA]</scope>
    <source>
        <strain evidence="1 2">ATCC 30894</strain>
    </source>
</reference>
<proteinExistence type="predicted"/>
<organism evidence="1 2">
    <name type="scientific">Naegleria fowleri</name>
    <name type="common">Brain eating amoeba</name>
    <dbReference type="NCBI Taxonomy" id="5763"/>
    <lineage>
        <taxon>Eukaryota</taxon>
        <taxon>Discoba</taxon>
        <taxon>Heterolobosea</taxon>
        <taxon>Tetramitia</taxon>
        <taxon>Eutetramitia</taxon>
        <taxon>Vahlkampfiidae</taxon>
        <taxon>Naegleria</taxon>
    </lineage>
</organism>
<dbReference type="RefSeq" id="XP_044557052.1">
    <property type="nucleotide sequence ID" value="XM_044713178.1"/>
</dbReference>
<protein>
    <submittedName>
        <fullName evidence="1">Uncharacterized protein</fullName>
    </submittedName>
</protein>
<evidence type="ECO:0000313" key="2">
    <source>
        <dbReference type="Proteomes" id="UP000444721"/>
    </source>
</evidence>
<sequence length="311" mass="36204">MILDEGTCFIESSSPSVDFSTYSNVDENFMMTFHQNTLSHIFTPEQSSSNDEHESDFWTLNDVEQNQLLTQLYYHDSDDFVDNDVIFTVTDKDSETINESFDIADIDPNDLLSFCLETDDTEDRTEEESPEFTPSEFKLPHPPGRQIRCKKGCTRCTGRVCKKAGLKCSTECECGSECKNLQKDSNHFQNGWDLNGKFSKVEIKAPQRSGPTNIPENFTLLKSANLIWDESIIEHVWCRTNWKKEYCETFETKLSKHKEWQEAKTKHYLAKKTTKRKYVHISENEIPPLIEDENPFTLPEPKFEDFDSFYR</sequence>
<dbReference type="EMBL" id="VFQX01000068">
    <property type="protein sequence ID" value="KAF0972337.1"/>
    <property type="molecule type" value="Genomic_DNA"/>
</dbReference>
<keyword evidence="2" id="KW-1185">Reference proteome</keyword>
<dbReference type="VEuPathDB" id="AmoebaDB:NF0049170"/>
<dbReference type="VEuPathDB" id="AmoebaDB:NfTy_015640"/>
<name>A0A6A5B202_NAEFO</name>
<comment type="caution">
    <text evidence="1">The sequence shown here is derived from an EMBL/GenBank/DDBJ whole genome shotgun (WGS) entry which is preliminary data.</text>
</comment>
<dbReference type="GeneID" id="68116457"/>
<gene>
    <name evidence="1" type="ORF">FDP41_009240</name>
</gene>
<dbReference type="Proteomes" id="UP000444721">
    <property type="component" value="Unassembled WGS sequence"/>
</dbReference>
<dbReference type="VEuPathDB" id="AmoebaDB:FDP41_009240"/>
<accession>A0A6A5B202</accession>
<dbReference type="AlphaFoldDB" id="A0A6A5B202"/>
<evidence type="ECO:0000313" key="1">
    <source>
        <dbReference type="EMBL" id="KAF0972337.1"/>
    </source>
</evidence>